<feature type="region of interest" description="Disordered" evidence="2">
    <location>
        <begin position="1"/>
        <end position="35"/>
    </location>
</feature>
<dbReference type="STRING" id="1403537.Q428_08735"/>
<dbReference type="Proteomes" id="UP000019681">
    <property type="component" value="Unassembled WGS sequence"/>
</dbReference>
<evidence type="ECO:0000256" key="1">
    <source>
        <dbReference type="SAM" id="Coils"/>
    </source>
</evidence>
<evidence type="ECO:0000313" key="4">
    <source>
        <dbReference type="Proteomes" id="UP000019681"/>
    </source>
</evidence>
<feature type="compositionally biased region" description="Basic and acidic residues" evidence="2">
    <location>
        <begin position="14"/>
        <end position="28"/>
    </location>
</feature>
<dbReference type="InterPro" id="IPR025580">
    <property type="entry name" value="Gp46"/>
</dbReference>
<reference evidence="3 4" key="1">
    <citation type="journal article" date="2014" name="Genome Announc.">
        <title>Draft Genome Sequence of Fervidicella metallireducens Strain AeBT, an Iron-Reducing Thermoanaerobe from the Great Artesian Basin.</title>
        <authorList>
            <person name="Patel B.K."/>
        </authorList>
    </citation>
    <scope>NUCLEOTIDE SEQUENCE [LARGE SCALE GENOMIC DNA]</scope>
    <source>
        <strain evidence="3 4">AeB</strain>
    </source>
</reference>
<comment type="caution">
    <text evidence="3">The sequence shown here is derived from an EMBL/GenBank/DDBJ whole genome shotgun (WGS) entry which is preliminary data.</text>
</comment>
<feature type="compositionally biased region" description="Low complexity" evidence="2">
    <location>
        <begin position="1"/>
        <end position="13"/>
    </location>
</feature>
<protein>
    <recommendedName>
        <fullName evidence="5">DUF4355 domain-containing protein</fullName>
    </recommendedName>
</protein>
<keyword evidence="1" id="KW-0175">Coiled coil</keyword>
<sequence length="186" mass="20579">MDGKETTVTTGTETKTDTTQKPEVETKPAETTTETTKTFTVADIEKMKKEWAKEAKKQADEAAKKAEELAKLSEDEKKQKLLEEANARAAELEQKIKQQELANFTRTKLAELEVPEAASKFITGEDEEAITKNAKEFKELLSKLVQEGVDKRFKDNGYTPQGGNGNQTVQTGTFEDAVASALGLFK</sequence>
<gene>
    <name evidence="3" type="ORF">Q428_08735</name>
</gene>
<name>A0A017RUH6_9CLOT</name>
<feature type="coiled-coil region" evidence="1">
    <location>
        <begin position="41"/>
        <end position="102"/>
    </location>
</feature>
<keyword evidence="4" id="KW-1185">Reference proteome</keyword>
<dbReference type="Pfam" id="PF14265">
    <property type="entry name" value="DUF4355"/>
    <property type="match status" value="1"/>
</dbReference>
<evidence type="ECO:0000313" key="3">
    <source>
        <dbReference type="EMBL" id="EYE88276.1"/>
    </source>
</evidence>
<dbReference type="AlphaFoldDB" id="A0A017RUH6"/>
<organism evidence="3 4">
    <name type="scientific">Fervidicella metallireducens AeB</name>
    <dbReference type="NCBI Taxonomy" id="1403537"/>
    <lineage>
        <taxon>Bacteria</taxon>
        <taxon>Bacillati</taxon>
        <taxon>Bacillota</taxon>
        <taxon>Clostridia</taxon>
        <taxon>Eubacteriales</taxon>
        <taxon>Clostridiaceae</taxon>
        <taxon>Fervidicella</taxon>
    </lineage>
</organism>
<evidence type="ECO:0000256" key="2">
    <source>
        <dbReference type="SAM" id="MobiDB-lite"/>
    </source>
</evidence>
<dbReference type="EMBL" id="AZQP01000024">
    <property type="protein sequence ID" value="EYE88276.1"/>
    <property type="molecule type" value="Genomic_DNA"/>
</dbReference>
<accession>A0A017RUH6</accession>
<evidence type="ECO:0008006" key="5">
    <source>
        <dbReference type="Google" id="ProtNLM"/>
    </source>
</evidence>
<proteinExistence type="predicted"/>
<dbReference type="RefSeq" id="WP_035379982.1">
    <property type="nucleotide sequence ID" value="NZ_AZQP01000024.1"/>
</dbReference>